<dbReference type="EMBL" id="AGBF01000007">
    <property type="protein sequence ID" value="EGX61037.1"/>
    <property type="molecule type" value="Genomic_DNA"/>
</dbReference>
<feature type="transmembrane region" description="Helical" evidence="2">
    <location>
        <begin position="121"/>
        <end position="147"/>
    </location>
</feature>
<dbReference type="OrthoDB" id="4332145at2"/>
<keyword evidence="2" id="KW-1133">Transmembrane helix</keyword>
<feature type="transmembrane region" description="Helical" evidence="2">
    <location>
        <begin position="47"/>
        <end position="73"/>
    </location>
</feature>
<evidence type="ECO:0000313" key="4">
    <source>
        <dbReference type="Proteomes" id="UP000004217"/>
    </source>
</evidence>
<feature type="transmembrane region" description="Helical" evidence="2">
    <location>
        <begin position="203"/>
        <end position="226"/>
    </location>
</feature>
<proteinExistence type="predicted"/>
<feature type="transmembrane region" description="Helical" evidence="2">
    <location>
        <begin position="12"/>
        <end position="35"/>
    </location>
</feature>
<protein>
    <submittedName>
        <fullName evidence="3">Cytochrome c biogenesis protein transmembrane protein</fullName>
    </submittedName>
</protein>
<feature type="transmembrane region" description="Helical" evidence="2">
    <location>
        <begin position="79"/>
        <end position="100"/>
    </location>
</feature>
<evidence type="ECO:0000313" key="3">
    <source>
        <dbReference type="EMBL" id="EGX61037.1"/>
    </source>
</evidence>
<dbReference type="Proteomes" id="UP000004217">
    <property type="component" value="Unassembled WGS sequence"/>
</dbReference>
<evidence type="ECO:0000256" key="1">
    <source>
        <dbReference type="SAM" id="MobiDB-lite"/>
    </source>
</evidence>
<comment type="caution">
    <text evidence="3">The sequence shown here is derived from an EMBL/GenBank/DDBJ whole genome shotgun (WGS) entry which is preliminary data.</text>
</comment>
<dbReference type="InterPro" id="IPR051790">
    <property type="entry name" value="Cytochrome_c-biogenesis_DsbD"/>
</dbReference>
<reference evidence="3 4" key="1">
    <citation type="submission" date="2011-08" db="EMBL/GenBank/DDBJ databases">
        <authorList>
            <person name="Lin Y."/>
            <person name="Hao X."/>
            <person name="Johnstone L."/>
            <person name="Miller S.J."/>
            <person name="Wei G."/>
            <person name="Rensing C."/>
        </authorList>
    </citation>
    <scope>NUCLEOTIDE SEQUENCE [LARGE SCALE GENOMIC DNA]</scope>
    <source>
        <strain evidence="3 4">K42</strain>
    </source>
</reference>
<sequence length="338" mass="33890">MSELLFGTTLLASFFGGVVALLAPCCISVMLPAYFATGFRSRGRVVAGTLTFGAGVATVIVPIGLGAAALSAALQRYHLWVYLAGGTLMLAGGLAVLAGWKPKLPMPSGRSPQGGGFGAAYGLGAFSGIASACCAPVLAGVAVLSGATASFPAALGVGLVYVLGMVAPLVVIALAWERGHRGPARVLQGRTVRLRAGSWQRSLPLGDLLAGILLIAMGVLTAVLALSGPSMPNSGWRVTFAADLQHAASAATRALGWLPGWAVAAVAAAALFLLIRRARRSRAESADPDPAPLPAVPECGGSASGDCAAPAVTASDEPVAVTTPADRTMTLEGPADGR</sequence>
<dbReference type="RefSeq" id="WP_007491766.1">
    <property type="nucleotide sequence ID" value="NZ_AGBF01000007.1"/>
</dbReference>
<keyword evidence="4" id="KW-1185">Reference proteome</keyword>
<feature type="transmembrane region" description="Helical" evidence="2">
    <location>
        <begin position="254"/>
        <end position="275"/>
    </location>
</feature>
<keyword evidence="2 3" id="KW-0812">Transmembrane</keyword>
<dbReference type="PANTHER" id="PTHR31272">
    <property type="entry name" value="CYTOCHROME C-TYPE BIOGENESIS PROTEIN HI_1454-RELATED"/>
    <property type="match status" value="1"/>
</dbReference>
<dbReference type="AlphaFoldDB" id="G2G5U8"/>
<gene>
    <name evidence="3" type="ORF">SZN_04261</name>
</gene>
<name>G2G5U8_9ACTN</name>
<dbReference type="PATRIC" id="fig|700597.3.peg.825"/>
<feature type="region of interest" description="Disordered" evidence="1">
    <location>
        <begin position="283"/>
        <end position="338"/>
    </location>
</feature>
<feature type="transmembrane region" description="Helical" evidence="2">
    <location>
        <begin position="153"/>
        <end position="176"/>
    </location>
</feature>
<evidence type="ECO:0000256" key="2">
    <source>
        <dbReference type="SAM" id="Phobius"/>
    </source>
</evidence>
<dbReference type="PANTHER" id="PTHR31272:SF4">
    <property type="entry name" value="CYTOCHROME C-TYPE BIOGENESIS PROTEIN HI_1454-RELATED"/>
    <property type="match status" value="1"/>
</dbReference>
<keyword evidence="2" id="KW-0472">Membrane</keyword>
<accession>G2G5U8</accession>
<organism evidence="3 4">
    <name type="scientific">Streptomyces zinciresistens K42</name>
    <dbReference type="NCBI Taxonomy" id="700597"/>
    <lineage>
        <taxon>Bacteria</taxon>
        <taxon>Bacillati</taxon>
        <taxon>Actinomycetota</taxon>
        <taxon>Actinomycetes</taxon>
        <taxon>Kitasatosporales</taxon>
        <taxon>Streptomycetaceae</taxon>
        <taxon>Streptomyces</taxon>
    </lineage>
</organism>